<dbReference type="InterPro" id="IPR003661">
    <property type="entry name" value="HisK_dim/P_dom"/>
</dbReference>
<evidence type="ECO:0000256" key="10">
    <source>
        <dbReference type="SAM" id="Phobius"/>
    </source>
</evidence>
<evidence type="ECO:0000256" key="5">
    <source>
        <dbReference type="ARBA" id="ARBA00022553"/>
    </source>
</evidence>
<comment type="catalytic activity">
    <reaction evidence="1">
        <text>ATP + protein L-histidine = ADP + protein N-phospho-L-histidine.</text>
        <dbReference type="EC" id="2.7.13.3"/>
    </reaction>
</comment>
<evidence type="ECO:0000256" key="4">
    <source>
        <dbReference type="ARBA" id="ARBA00012438"/>
    </source>
</evidence>
<evidence type="ECO:0000259" key="13">
    <source>
        <dbReference type="PROSITE" id="PS50113"/>
    </source>
</evidence>
<dbReference type="PANTHER" id="PTHR43047">
    <property type="entry name" value="TWO-COMPONENT HISTIDINE PROTEIN KINASE"/>
    <property type="match status" value="1"/>
</dbReference>
<dbReference type="Pfam" id="PF00989">
    <property type="entry name" value="PAS"/>
    <property type="match status" value="1"/>
</dbReference>
<dbReference type="Gene3D" id="3.30.565.10">
    <property type="entry name" value="Histidine kinase-like ATPase, C-terminal domain"/>
    <property type="match status" value="1"/>
</dbReference>
<dbReference type="InterPro" id="IPR004358">
    <property type="entry name" value="Sig_transdc_His_kin-like_C"/>
</dbReference>
<dbReference type="InterPro" id="IPR005467">
    <property type="entry name" value="His_kinase_dom"/>
</dbReference>
<dbReference type="SMART" id="SM00387">
    <property type="entry name" value="HATPase_c"/>
    <property type="match status" value="1"/>
</dbReference>
<dbReference type="FunFam" id="1.10.287.130:FF:000001">
    <property type="entry name" value="Two-component sensor histidine kinase"/>
    <property type="match status" value="1"/>
</dbReference>
<dbReference type="GO" id="GO:0009927">
    <property type="term" value="F:histidine phosphotransfer kinase activity"/>
    <property type="evidence" value="ECO:0007669"/>
    <property type="project" value="TreeGrafter"/>
</dbReference>
<dbReference type="SUPFAM" id="SSF47384">
    <property type="entry name" value="Homodimeric domain of signal transducing histidine kinase"/>
    <property type="match status" value="1"/>
</dbReference>
<evidence type="ECO:0000259" key="11">
    <source>
        <dbReference type="PROSITE" id="PS50109"/>
    </source>
</evidence>
<dbReference type="PROSITE" id="PS50112">
    <property type="entry name" value="PAS"/>
    <property type="match status" value="1"/>
</dbReference>
<keyword evidence="8" id="KW-0902">Two-component regulatory system</keyword>
<dbReference type="InterPro" id="IPR000700">
    <property type="entry name" value="PAS-assoc_C"/>
</dbReference>
<dbReference type="InterPro" id="IPR013767">
    <property type="entry name" value="PAS_fold"/>
</dbReference>
<dbReference type="NCBIfam" id="TIGR00229">
    <property type="entry name" value="sensory_box"/>
    <property type="match status" value="1"/>
</dbReference>
<dbReference type="CDD" id="cd00082">
    <property type="entry name" value="HisKA"/>
    <property type="match status" value="1"/>
</dbReference>
<dbReference type="Pfam" id="PF00512">
    <property type="entry name" value="HisKA"/>
    <property type="match status" value="1"/>
</dbReference>
<comment type="subcellular location">
    <subcellularLocation>
        <location evidence="3">Cell membrane</location>
    </subcellularLocation>
</comment>
<keyword evidence="15" id="KW-1185">Reference proteome</keyword>
<organism evidence="14 15">
    <name type="scientific">Beutenbergia cavernae (strain ATCC BAA-8 / DSM 12333 / CCUG 43141 / JCM 11478 / NBRC 16432 / NCIMB 13614 / HKI 0122)</name>
    <dbReference type="NCBI Taxonomy" id="471853"/>
    <lineage>
        <taxon>Bacteria</taxon>
        <taxon>Bacillati</taxon>
        <taxon>Actinomycetota</taxon>
        <taxon>Actinomycetes</taxon>
        <taxon>Micrococcales</taxon>
        <taxon>Beutenbergiaceae</taxon>
        <taxon>Beutenbergia</taxon>
    </lineage>
</organism>
<comment type="cofactor">
    <cofactor evidence="2">
        <name>a divalent metal cation</name>
        <dbReference type="ChEBI" id="CHEBI:60240"/>
    </cofactor>
</comment>
<feature type="transmembrane region" description="Helical" evidence="10">
    <location>
        <begin position="125"/>
        <end position="145"/>
    </location>
</feature>
<dbReference type="PROSITE" id="PS50113">
    <property type="entry name" value="PAC"/>
    <property type="match status" value="1"/>
</dbReference>
<feature type="transmembrane region" description="Helical" evidence="10">
    <location>
        <begin position="157"/>
        <end position="179"/>
    </location>
</feature>
<reference evidence="14 15" key="1">
    <citation type="journal article" date="2009" name="Stand. Genomic Sci.">
        <title>Complete genome sequence of Beutenbergia cavernae type strain (HKI 0122).</title>
        <authorList>
            <person name="Land M."/>
            <person name="Pukall R."/>
            <person name="Abt B."/>
            <person name="Goker M."/>
            <person name="Rohde M."/>
            <person name="Glavina Del Rio T."/>
            <person name="Tice H."/>
            <person name="Copeland A."/>
            <person name="Cheng J.F."/>
            <person name="Lucas S."/>
            <person name="Chen F."/>
            <person name="Nolan M."/>
            <person name="Bruce D."/>
            <person name="Goodwin L."/>
            <person name="Pitluck S."/>
            <person name="Ivanova N."/>
            <person name="Mavromatis K."/>
            <person name="Ovchinnikova G."/>
            <person name="Pati A."/>
            <person name="Chen A."/>
            <person name="Palaniappan K."/>
            <person name="Hauser L."/>
            <person name="Chang Y.J."/>
            <person name="Jefferies C.C."/>
            <person name="Saunders E."/>
            <person name="Brettin T."/>
            <person name="Detter J.C."/>
            <person name="Han C."/>
            <person name="Chain P."/>
            <person name="Bristow J."/>
            <person name="Eisen J.A."/>
            <person name="Markowitz V."/>
            <person name="Hugenholtz P."/>
            <person name="Kyrpides N.C."/>
            <person name="Klenk H.P."/>
            <person name="Lapidus A."/>
        </authorList>
    </citation>
    <scope>NUCLEOTIDE SEQUENCE [LARGE SCALE GENOMIC DNA]</scope>
    <source>
        <strain evidence="15">ATCC BAA-8 / DSM 12333 / NBRC 16432</strain>
    </source>
</reference>
<evidence type="ECO:0000256" key="3">
    <source>
        <dbReference type="ARBA" id="ARBA00004236"/>
    </source>
</evidence>
<protein>
    <recommendedName>
        <fullName evidence="4">histidine kinase</fullName>
        <ecNumber evidence="4">2.7.13.3</ecNumber>
    </recommendedName>
</protein>
<dbReference type="SUPFAM" id="SSF55785">
    <property type="entry name" value="PYP-like sensor domain (PAS domain)"/>
    <property type="match status" value="1"/>
</dbReference>
<dbReference type="GO" id="GO:0000155">
    <property type="term" value="F:phosphorelay sensor kinase activity"/>
    <property type="evidence" value="ECO:0007669"/>
    <property type="project" value="InterPro"/>
</dbReference>
<keyword evidence="5" id="KW-0597">Phosphoprotein</keyword>
<dbReference type="PRINTS" id="PR00344">
    <property type="entry name" value="BCTRLSENSOR"/>
</dbReference>
<dbReference type="InterPro" id="IPR000014">
    <property type="entry name" value="PAS"/>
</dbReference>
<dbReference type="PROSITE" id="PS50109">
    <property type="entry name" value="HIS_KIN"/>
    <property type="match status" value="1"/>
</dbReference>
<dbReference type="AlphaFoldDB" id="C5BZE6"/>
<feature type="transmembrane region" description="Helical" evidence="10">
    <location>
        <begin position="96"/>
        <end position="113"/>
    </location>
</feature>
<dbReference type="InterPro" id="IPR036890">
    <property type="entry name" value="HATPase_C_sf"/>
</dbReference>
<evidence type="ECO:0000313" key="14">
    <source>
        <dbReference type="EMBL" id="ACQ79118.1"/>
    </source>
</evidence>
<evidence type="ECO:0000256" key="6">
    <source>
        <dbReference type="ARBA" id="ARBA00022679"/>
    </source>
</evidence>
<dbReference type="FunFam" id="3.30.565.10:FF:000006">
    <property type="entry name" value="Sensor histidine kinase WalK"/>
    <property type="match status" value="1"/>
</dbReference>
<dbReference type="InterPro" id="IPR003594">
    <property type="entry name" value="HATPase_dom"/>
</dbReference>
<feature type="transmembrane region" description="Helical" evidence="10">
    <location>
        <begin position="191"/>
        <end position="210"/>
    </location>
</feature>
<dbReference type="KEGG" id="bcv:Bcav_0857"/>
<feature type="transmembrane region" description="Helical" evidence="10">
    <location>
        <begin position="67"/>
        <end position="90"/>
    </location>
</feature>
<keyword evidence="9 10" id="KW-0472">Membrane</keyword>
<dbReference type="RefSeq" id="WP_012725898.1">
    <property type="nucleotide sequence ID" value="NC_012669.1"/>
</dbReference>
<accession>C5BZE6</accession>
<sequence>MERGSSFRRWVFVTGGWLLAVTVVLSSGLPESSRAQVTSVVLPVTAVVAATSCLLTSRRSTGRRRRAWALLAAAGYIGFGGNAVGFMTGTTTTGDLAYIGALLIGVLALLSFPSTPVRATSVARMVLDGVVVGGSVLVVAAVAVFPDLETSAGGTTLGEVVALLMPIVDAVLATLAVVLITRSSRSERVPLVLVALSFVLYAMSDLSYALLGISAFTFGTPVDLGWITGYALGGLAARHPAATGGPRPARREESTPVAATILTFAVFLAAAVVWVVNVPAGSWNVVAVLLWLLVLVAVAARQTILVLDNERLRRGLERRVRARTAELRAVTRSRELMLSSVGDGIYGVDRDGRVTFVNPAGARTLGFAAREMVGQDAHGLFHAPGPDGAPFPFDSCYIAEAIRDGITASAEEDLYRRADGKDVPVEVTASPLRDGAVVLGAVVVFRDVTQRREVDRLKNEFVSVISHELRTPLTSIRGSLGLLAGGAAGPISDQARRMVTIALGSSERLTRLINDILEVERMEAGAAPIELADHDVRTVLAAAVDQVQGLADADGVSVRLGDVTGRVHADADRVVQTLINLLGNAIKFSARGSQVVVAARPAGEFVEFRVVDHGRGIPPDRLEMIFGRFEQVDSSDAREKGGTGLGLAISRSIVERHGGRIWAQSTPGEGSTFFMTLPRVDEEATTTASPTGADPVGR</sequence>
<dbReference type="Gene3D" id="3.30.450.20">
    <property type="entry name" value="PAS domain"/>
    <property type="match status" value="1"/>
</dbReference>
<dbReference type="InterPro" id="IPR035965">
    <property type="entry name" value="PAS-like_dom_sf"/>
</dbReference>
<evidence type="ECO:0000256" key="7">
    <source>
        <dbReference type="ARBA" id="ARBA00022777"/>
    </source>
</evidence>
<proteinExistence type="predicted"/>
<feature type="transmembrane region" description="Helical" evidence="10">
    <location>
        <begin position="288"/>
        <end position="307"/>
    </location>
</feature>
<dbReference type="eggNOG" id="COG5002">
    <property type="taxonomic scope" value="Bacteria"/>
</dbReference>
<keyword evidence="6 14" id="KW-0808">Transferase</keyword>
<dbReference type="GO" id="GO:0005509">
    <property type="term" value="F:calcium ion binding"/>
    <property type="evidence" value="ECO:0007669"/>
    <property type="project" value="UniProtKB-ARBA"/>
</dbReference>
<dbReference type="CDD" id="cd16922">
    <property type="entry name" value="HATPase_EvgS-ArcB-TorS-like"/>
    <property type="match status" value="1"/>
</dbReference>
<dbReference type="SMART" id="SM00388">
    <property type="entry name" value="HisKA"/>
    <property type="match status" value="1"/>
</dbReference>
<dbReference type="HOGENOM" id="CLU_405334_0_0_11"/>
<dbReference type="OrthoDB" id="9757990at2"/>
<evidence type="ECO:0000256" key="8">
    <source>
        <dbReference type="ARBA" id="ARBA00023012"/>
    </source>
</evidence>
<feature type="transmembrane region" description="Helical" evidence="10">
    <location>
        <begin position="36"/>
        <end position="55"/>
    </location>
</feature>
<dbReference type="InterPro" id="IPR036097">
    <property type="entry name" value="HisK_dim/P_sf"/>
</dbReference>
<dbReference type="Pfam" id="PF02518">
    <property type="entry name" value="HATPase_c"/>
    <property type="match status" value="1"/>
</dbReference>
<evidence type="ECO:0000256" key="2">
    <source>
        <dbReference type="ARBA" id="ARBA00001968"/>
    </source>
</evidence>
<name>C5BZE6_BEUC1</name>
<evidence type="ECO:0000256" key="1">
    <source>
        <dbReference type="ARBA" id="ARBA00000085"/>
    </source>
</evidence>
<keyword evidence="7 14" id="KW-0418">Kinase</keyword>
<feature type="transmembrane region" description="Helical" evidence="10">
    <location>
        <begin position="257"/>
        <end position="276"/>
    </location>
</feature>
<dbReference type="PANTHER" id="PTHR43047:SF72">
    <property type="entry name" value="OSMOSENSING HISTIDINE PROTEIN KINASE SLN1"/>
    <property type="match status" value="1"/>
</dbReference>
<keyword evidence="10" id="KW-0812">Transmembrane</keyword>
<evidence type="ECO:0000313" key="15">
    <source>
        <dbReference type="Proteomes" id="UP000007962"/>
    </source>
</evidence>
<dbReference type="Gene3D" id="1.10.287.130">
    <property type="match status" value="1"/>
</dbReference>
<dbReference type="STRING" id="471853.Bcav_0857"/>
<feature type="domain" description="PAS" evidence="12">
    <location>
        <begin position="330"/>
        <end position="405"/>
    </location>
</feature>
<dbReference type="Proteomes" id="UP000007962">
    <property type="component" value="Chromosome"/>
</dbReference>
<dbReference type="GO" id="GO:0005886">
    <property type="term" value="C:plasma membrane"/>
    <property type="evidence" value="ECO:0007669"/>
    <property type="project" value="UniProtKB-SubCell"/>
</dbReference>
<dbReference type="EC" id="2.7.13.3" evidence="4"/>
<dbReference type="CDD" id="cd00130">
    <property type="entry name" value="PAS"/>
    <property type="match status" value="1"/>
</dbReference>
<evidence type="ECO:0000259" key="12">
    <source>
        <dbReference type="PROSITE" id="PS50112"/>
    </source>
</evidence>
<keyword evidence="10" id="KW-1133">Transmembrane helix</keyword>
<dbReference type="SMART" id="SM00091">
    <property type="entry name" value="PAS"/>
    <property type="match status" value="1"/>
</dbReference>
<feature type="domain" description="Histidine kinase" evidence="11">
    <location>
        <begin position="464"/>
        <end position="681"/>
    </location>
</feature>
<dbReference type="EMBL" id="CP001618">
    <property type="protein sequence ID" value="ACQ79118.1"/>
    <property type="molecule type" value="Genomic_DNA"/>
</dbReference>
<evidence type="ECO:0000256" key="9">
    <source>
        <dbReference type="ARBA" id="ARBA00023136"/>
    </source>
</evidence>
<dbReference type="SUPFAM" id="SSF55874">
    <property type="entry name" value="ATPase domain of HSP90 chaperone/DNA topoisomerase II/histidine kinase"/>
    <property type="match status" value="1"/>
</dbReference>
<feature type="domain" description="PAC" evidence="13">
    <location>
        <begin position="408"/>
        <end position="460"/>
    </location>
</feature>
<gene>
    <name evidence="14" type="ordered locus">Bcav_0857</name>
</gene>